<keyword evidence="1" id="KW-0732">Signal</keyword>
<keyword evidence="3" id="KW-1185">Reference proteome</keyword>
<dbReference type="EMBL" id="JBEXAC010000002">
    <property type="protein sequence ID" value="MET7000124.1"/>
    <property type="molecule type" value="Genomic_DNA"/>
</dbReference>
<comment type="caution">
    <text evidence="2">The sequence shown here is derived from an EMBL/GenBank/DDBJ whole genome shotgun (WGS) entry which is preliminary data.</text>
</comment>
<gene>
    <name evidence="2" type="ORF">ABR189_22225</name>
</gene>
<evidence type="ECO:0000313" key="2">
    <source>
        <dbReference type="EMBL" id="MET7000124.1"/>
    </source>
</evidence>
<reference evidence="2 3" key="1">
    <citation type="submission" date="2024-06" db="EMBL/GenBank/DDBJ databases">
        <title>Chitinophaga defluvii sp. nov., isolated from municipal sewage.</title>
        <authorList>
            <person name="Zhang L."/>
        </authorList>
    </citation>
    <scope>NUCLEOTIDE SEQUENCE [LARGE SCALE GENOMIC DNA]</scope>
    <source>
        <strain evidence="2 3">H8</strain>
    </source>
</reference>
<dbReference type="RefSeq" id="WP_354662684.1">
    <property type="nucleotide sequence ID" value="NZ_JBEXAC010000002.1"/>
</dbReference>
<feature type="chain" id="PRO_5045847003" evidence="1">
    <location>
        <begin position="25"/>
        <end position="207"/>
    </location>
</feature>
<evidence type="ECO:0000313" key="3">
    <source>
        <dbReference type="Proteomes" id="UP001549749"/>
    </source>
</evidence>
<accession>A0ABV2TAS4</accession>
<name>A0ABV2TAS4_9BACT</name>
<organism evidence="2 3">
    <name type="scientific">Chitinophaga defluvii</name>
    <dbReference type="NCBI Taxonomy" id="3163343"/>
    <lineage>
        <taxon>Bacteria</taxon>
        <taxon>Pseudomonadati</taxon>
        <taxon>Bacteroidota</taxon>
        <taxon>Chitinophagia</taxon>
        <taxon>Chitinophagales</taxon>
        <taxon>Chitinophagaceae</taxon>
        <taxon>Chitinophaga</taxon>
    </lineage>
</organism>
<sequence>MKQFTWLVLIIGTALLPALSKAQTADTTIRITSGWSEISEFKDLLNFEGLEYQKIKFSSPLLKGKRFSIRALEIWKGEVKDSAVLETSARNKPIKDSTFEVRVISKIDEQKNIRLHLHMPEAMVRKAFKTIPAQAELYSLRMIAKERKQPVVLKEPFYLMAYILPIPMPGKPGWLSYCNVDNSGEDVRAWGEKLGIPHYIVFELIFF</sequence>
<evidence type="ECO:0000256" key="1">
    <source>
        <dbReference type="SAM" id="SignalP"/>
    </source>
</evidence>
<feature type="signal peptide" evidence="1">
    <location>
        <begin position="1"/>
        <end position="24"/>
    </location>
</feature>
<dbReference type="Proteomes" id="UP001549749">
    <property type="component" value="Unassembled WGS sequence"/>
</dbReference>
<protein>
    <submittedName>
        <fullName evidence="2">Uncharacterized protein</fullName>
    </submittedName>
</protein>
<proteinExistence type="predicted"/>